<evidence type="ECO:0000313" key="1">
    <source>
        <dbReference type="EMBL" id="KAJ7547761.1"/>
    </source>
</evidence>
<gene>
    <name evidence="1" type="ORF">O6H91_08G103200</name>
</gene>
<evidence type="ECO:0000313" key="2">
    <source>
        <dbReference type="Proteomes" id="UP001162992"/>
    </source>
</evidence>
<accession>A0ACC2D0I4</accession>
<proteinExistence type="predicted"/>
<keyword evidence="2" id="KW-1185">Reference proteome</keyword>
<protein>
    <submittedName>
        <fullName evidence="1">Uncharacterized protein</fullName>
    </submittedName>
</protein>
<dbReference type="Proteomes" id="UP001162992">
    <property type="component" value="Chromosome 8"/>
</dbReference>
<organism evidence="1 2">
    <name type="scientific">Diphasiastrum complanatum</name>
    <name type="common">Issler's clubmoss</name>
    <name type="synonym">Lycopodium complanatum</name>
    <dbReference type="NCBI Taxonomy" id="34168"/>
    <lineage>
        <taxon>Eukaryota</taxon>
        <taxon>Viridiplantae</taxon>
        <taxon>Streptophyta</taxon>
        <taxon>Embryophyta</taxon>
        <taxon>Tracheophyta</taxon>
        <taxon>Lycopodiopsida</taxon>
        <taxon>Lycopodiales</taxon>
        <taxon>Lycopodiaceae</taxon>
        <taxon>Lycopodioideae</taxon>
        <taxon>Diphasiastrum</taxon>
    </lineage>
</organism>
<reference evidence="2" key="1">
    <citation type="journal article" date="2024" name="Proc. Natl. Acad. Sci. U.S.A.">
        <title>Extraordinary preservation of gene collinearity over three hundred million years revealed in homosporous lycophytes.</title>
        <authorList>
            <person name="Li C."/>
            <person name="Wickell D."/>
            <person name="Kuo L.Y."/>
            <person name="Chen X."/>
            <person name="Nie B."/>
            <person name="Liao X."/>
            <person name="Peng D."/>
            <person name="Ji J."/>
            <person name="Jenkins J."/>
            <person name="Williams M."/>
            <person name="Shu S."/>
            <person name="Plott C."/>
            <person name="Barry K."/>
            <person name="Rajasekar S."/>
            <person name="Grimwood J."/>
            <person name="Han X."/>
            <person name="Sun S."/>
            <person name="Hou Z."/>
            <person name="He W."/>
            <person name="Dai G."/>
            <person name="Sun C."/>
            <person name="Schmutz J."/>
            <person name="Leebens-Mack J.H."/>
            <person name="Li F.W."/>
            <person name="Wang L."/>
        </authorList>
    </citation>
    <scope>NUCLEOTIDE SEQUENCE [LARGE SCALE GENOMIC DNA]</scope>
    <source>
        <strain evidence="2">cv. PW_Plant_1</strain>
    </source>
</reference>
<name>A0ACC2D0I4_DIPCM</name>
<sequence>MKESNGRKAALGLSKHTNTKKADTREVKKGKLSAKDLTIKKRQAKPDRKAKKDPNQPKRPPSAFFVFLEEFRKSYKEKHPDVKGVSVIGKAGGEKWKQLTDTEKQPYVKKALQKKADYDKSLAAYKLKKVIINQLSFIKHSRTRFALNDVLNHSLLCRVMKMRLPVNQKSRSPKYMMTTKKAKRRTRMTSNSTGHSNGCLAFDQ</sequence>
<comment type="caution">
    <text evidence="1">The sequence shown here is derived from an EMBL/GenBank/DDBJ whole genome shotgun (WGS) entry which is preliminary data.</text>
</comment>
<dbReference type="EMBL" id="CM055099">
    <property type="protein sequence ID" value="KAJ7547761.1"/>
    <property type="molecule type" value="Genomic_DNA"/>
</dbReference>